<dbReference type="InterPro" id="IPR015424">
    <property type="entry name" value="PyrdxlP-dep_Trfase"/>
</dbReference>
<keyword evidence="9" id="KW-1185">Reference proteome</keyword>
<sequence>MLDQAKRFSQRVLNVEGSKAAEMAARAASLIKAGHQDVISLAVGEPGFDSPSVVKEAAKKAIDENRTQYTPVDGIVELKEAIMKRYSRDYQLNFQHNEVCVTTGAKHSLYNIFNCILNAGDEVLFFSPFWTSYPDMIKLAHGKPIVVETTHHNDFQPTEHDLRAKLNTKTKALVLNIPHNPTGAIYHKETLNMIARVLKDYPDVWVISDDIYDMLYWGDRPLTLIEVSPELKSRYAIVNGVSKSYAMAGWRIGYIIAPEDMINMLKRYQSQSMSCACSISQYAAIEALNLPRSALFEQLAIYQERVNFCYEALQNVPEIDCLLPETTFYLFPYVQPIIEALGFKDDVSFCLHLLETKHLAVMPGSAFGAPGYLRLSCADEVSVLTDAMERLVDYVKQERVHAKAL</sequence>
<dbReference type="InterPro" id="IPR004838">
    <property type="entry name" value="NHTrfase_class1_PyrdxlP-BS"/>
</dbReference>
<comment type="caution">
    <text evidence="8">The sequence shown here is derived from an EMBL/GenBank/DDBJ whole genome shotgun (WGS) entry which is preliminary data.</text>
</comment>
<evidence type="ECO:0000313" key="9">
    <source>
        <dbReference type="Proteomes" id="UP000636949"/>
    </source>
</evidence>
<protein>
    <recommendedName>
        <fullName evidence="6">Aminotransferase</fullName>
        <ecNumber evidence="6">2.6.1.-</ecNumber>
    </recommendedName>
</protein>
<evidence type="ECO:0000259" key="7">
    <source>
        <dbReference type="Pfam" id="PF00155"/>
    </source>
</evidence>
<dbReference type="GO" id="GO:0006520">
    <property type="term" value="P:amino acid metabolic process"/>
    <property type="evidence" value="ECO:0007669"/>
    <property type="project" value="InterPro"/>
</dbReference>
<dbReference type="Proteomes" id="UP000636949">
    <property type="component" value="Unassembled WGS sequence"/>
</dbReference>
<proteinExistence type="inferred from homology"/>
<keyword evidence="3 6" id="KW-0032">Aminotransferase</keyword>
<dbReference type="EMBL" id="BMJS01000001">
    <property type="protein sequence ID" value="GGF86815.1"/>
    <property type="molecule type" value="Genomic_DNA"/>
</dbReference>
<evidence type="ECO:0000256" key="3">
    <source>
        <dbReference type="ARBA" id="ARBA00022576"/>
    </source>
</evidence>
<reference evidence="8" key="1">
    <citation type="journal article" date="2014" name="Int. J. Syst. Evol. Microbiol.">
        <title>Complete genome sequence of Corynebacterium casei LMG S-19264T (=DSM 44701T), isolated from a smear-ripened cheese.</title>
        <authorList>
            <consortium name="US DOE Joint Genome Institute (JGI-PGF)"/>
            <person name="Walter F."/>
            <person name="Albersmeier A."/>
            <person name="Kalinowski J."/>
            <person name="Ruckert C."/>
        </authorList>
    </citation>
    <scope>NUCLEOTIDE SEQUENCE</scope>
    <source>
        <strain evidence="8">CGMCC 1.15758</strain>
    </source>
</reference>
<evidence type="ECO:0000256" key="2">
    <source>
        <dbReference type="ARBA" id="ARBA00007441"/>
    </source>
</evidence>
<dbReference type="OrthoDB" id="9803354at2"/>
<dbReference type="PANTHER" id="PTHR46383:SF1">
    <property type="entry name" value="ASPARTATE AMINOTRANSFERASE"/>
    <property type="match status" value="1"/>
</dbReference>
<keyword evidence="4 6" id="KW-0808">Transferase</keyword>
<dbReference type="Gene3D" id="3.40.640.10">
    <property type="entry name" value="Type I PLP-dependent aspartate aminotransferase-like (Major domain)"/>
    <property type="match status" value="1"/>
</dbReference>
<dbReference type="GO" id="GO:0030170">
    <property type="term" value="F:pyridoxal phosphate binding"/>
    <property type="evidence" value="ECO:0007669"/>
    <property type="project" value="InterPro"/>
</dbReference>
<dbReference type="PROSITE" id="PS00105">
    <property type="entry name" value="AA_TRANSFER_CLASS_1"/>
    <property type="match status" value="1"/>
</dbReference>
<keyword evidence="5" id="KW-0663">Pyridoxal phosphate</keyword>
<dbReference type="Pfam" id="PF00155">
    <property type="entry name" value="Aminotran_1_2"/>
    <property type="match status" value="1"/>
</dbReference>
<dbReference type="SUPFAM" id="SSF53383">
    <property type="entry name" value="PLP-dependent transferases"/>
    <property type="match status" value="1"/>
</dbReference>
<dbReference type="CDD" id="cd00609">
    <property type="entry name" value="AAT_like"/>
    <property type="match status" value="1"/>
</dbReference>
<comment type="cofactor">
    <cofactor evidence="1 6">
        <name>pyridoxal 5'-phosphate</name>
        <dbReference type="ChEBI" id="CHEBI:597326"/>
    </cofactor>
</comment>
<dbReference type="GO" id="GO:0008483">
    <property type="term" value="F:transaminase activity"/>
    <property type="evidence" value="ECO:0007669"/>
    <property type="project" value="UniProtKB-KW"/>
</dbReference>
<gene>
    <name evidence="8" type="primary">aspC2</name>
    <name evidence="8" type="ORF">GCM10010995_00160</name>
</gene>
<dbReference type="InterPro" id="IPR015421">
    <property type="entry name" value="PyrdxlP-dep_Trfase_major"/>
</dbReference>
<dbReference type="InterPro" id="IPR015422">
    <property type="entry name" value="PyrdxlP-dep_Trfase_small"/>
</dbReference>
<evidence type="ECO:0000313" key="8">
    <source>
        <dbReference type="EMBL" id="GGF86815.1"/>
    </source>
</evidence>
<dbReference type="FunFam" id="3.40.640.10:FF:000033">
    <property type="entry name" value="Aspartate aminotransferase"/>
    <property type="match status" value="1"/>
</dbReference>
<accession>A0A8J2Z240</accession>
<dbReference type="InterPro" id="IPR050596">
    <property type="entry name" value="AspAT/PAT-like"/>
</dbReference>
<organism evidence="8 9">
    <name type="scientific">Cysteiniphilum litorale</name>
    <dbReference type="NCBI Taxonomy" id="2056700"/>
    <lineage>
        <taxon>Bacteria</taxon>
        <taxon>Pseudomonadati</taxon>
        <taxon>Pseudomonadota</taxon>
        <taxon>Gammaproteobacteria</taxon>
        <taxon>Thiotrichales</taxon>
        <taxon>Fastidiosibacteraceae</taxon>
        <taxon>Cysteiniphilum</taxon>
    </lineage>
</organism>
<dbReference type="AlphaFoldDB" id="A0A8J2Z240"/>
<name>A0A8J2Z240_9GAMM</name>
<dbReference type="Gene3D" id="3.90.1150.10">
    <property type="entry name" value="Aspartate Aminotransferase, domain 1"/>
    <property type="match status" value="1"/>
</dbReference>
<reference evidence="8" key="2">
    <citation type="submission" date="2020-09" db="EMBL/GenBank/DDBJ databases">
        <authorList>
            <person name="Sun Q."/>
            <person name="Zhou Y."/>
        </authorList>
    </citation>
    <scope>NUCLEOTIDE SEQUENCE</scope>
    <source>
        <strain evidence="8">CGMCC 1.15758</strain>
    </source>
</reference>
<evidence type="ECO:0000256" key="1">
    <source>
        <dbReference type="ARBA" id="ARBA00001933"/>
    </source>
</evidence>
<evidence type="ECO:0000256" key="4">
    <source>
        <dbReference type="ARBA" id="ARBA00022679"/>
    </source>
</evidence>
<evidence type="ECO:0000256" key="6">
    <source>
        <dbReference type="RuleBase" id="RU000481"/>
    </source>
</evidence>
<feature type="domain" description="Aminotransferase class I/classII large" evidence="7">
    <location>
        <begin position="37"/>
        <end position="379"/>
    </location>
</feature>
<dbReference type="EC" id="2.6.1.-" evidence="6"/>
<dbReference type="PANTHER" id="PTHR46383">
    <property type="entry name" value="ASPARTATE AMINOTRANSFERASE"/>
    <property type="match status" value="1"/>
</dbReference>
<comment type="similarity">
    <text evidence="2 6">Belongs to the class-I pyridoxal-phosphate-dependent aminotransferase family.</text>
</comment>
<dbReference type="InterPro" id="IPR004839">
    <property type="entry name" value="Aminotransferase_I/II_large"/>
</dbReference>
<evidence type="ECO:0000256" key="5">
    <source>
        <dbReference type="ARBA" id="ARBA00022898"/>
    </source>
</evidence>
<dbReference type="RefSeq" id="WP_117001366.1">
    <property type="nucleotide sequence ID" value="NZ_BMJS01000001.1"/>
</dbReference>